<organism evidence="17">
    <name type="scientific">uncultured Dysgonomonas sp</name>
    <dbReference type="NCBI Taxonomy" id="206096"/>
    <lineage>
        <taxon>Bacteria</taxon>
        <taxon>Pseudomonadati</taxon>
        <taxon>Bacteroidota</taxon>
        <taxon>Bacteroidia</taxon>
        <taxon>Bacteroidales</taxon>
        <taxon>Dysgonomonadaceae</taxon>
        <taxon>Dysgonomonas</taxon>
        <taxon>environmental samples</taxon>
    </lineage>
</organism>
<evidence type="ECO:0000256" key="1">
    <source>
        <dbReference type="ARBA" id="ARBA00001946"/>
    </source>
</evidence>
<evidence type="ECO:0000256" key="6">
    <source>
        <dbReference type="ARBA" id="ARBA00022490"/>
    </source>
</evidence>
<keyword evidence="9 15" id="KW-0479">Metal-binding</keyword>
<dbReference type="CDD" id="cd06223">
    <property type="entry name" value="PRTases_typeI"/>
    <property type="match status" value="1"/>
</dbReference>
<comment type="catalytic activity">
    <reaction evidence="14">
        <text>IMP + diphosphate = hypoxanthine + 5-phospho-alpha-D-ribose 1-diphosphate</text>
        <dbReference type="Rhea" id="RHEA:17973"/>
        <dbReference type="ChEBI" id="CHEBI:17368"/>
        <dbReference type="ChEBI" id="CHEBI:33019"/>
        <dbReference type="ChEBI" id="CHEBI:58017"/>
        <dbReference type="ChEBI" id="CHEBI:58053"/>
        <dbReference type="EC" id="2.4.2.8"/>
    </reaction>
    <physiologicalReaction direction="right-to-left" evidence="14">
        <dbReference type="Rhea" id="RHEA:17975"/>
    </physiologicalReaction>
</comment>
<comment type="pathway">
    <text evidence="3 15">Purine metabolism; IMP biosynthesis via salvage pathway; IMP from hypoxanthine: step 1/1.</text>
</comment>
<sequence length="179" mass="20123">MKTVKIKDKEFELFLTQEVIEKAIDDIAEKLNKDLAGKDPLFICVLNGSFMYASELMKRVTVPSEVSFVKMSSYQGTSSSGKLKEIYGLEEDITDRTIVIVEDIVDTGYTMSLMLEQLACDSPKEILVTTLLLKPDALKHKVQLDYVALEIPSDFIVGYGLDYDGYGRNLADIYKIKNS</sequence>
<keyword evidence="11 15" id="KW-0547">Nucleotide-binding</keyword>
<evidence type="ECO:0000256" key="13">
    <source>
        <dbReference type="ARBA" id="ARBA00048811"/>
    </source>
</evidence>
<evidence type="ECO:0000256" key="11">
    <source>
        <dbReference type="ARBA" id="ARBA00022741"/>
    </source>
</evidence>
<keyword evidence="10 15" id="KW-0660">Purine salvage</keyword>
<accession>A0A212JMZ3</accession>
<comment type="cofactor">
    <cofactor evidence="1 15">
        <name>Mg(2+)</name>
        <dbReference type="ChEBI" id="CHEBI:18420"/>
    </cofactor>
</comment>
<evidence type="ECO:0000256" key="4">
    <source>
        <dbReference type="ARBA" id="ARBA00008391"/>
    </source>
</evidence>
<dbReference type="GO" id="GO:0000166">
    <property type="term" value="F:nucleotide binding"/>
    <property type="evidence" value="ECO:0007669"/>
    <property type="project" value="UniProtKB-KW"/>
</dbReference>
<evidence type="ECO:0000313" key="17">
    <source>
        <dbReference type="EMBL" id="SBW00797.1"/>
    </source>
</evidence>
<evidence type="ECO:0000256" key="15">
    <source>
        <dbReference type="RuleBase" id="RU364099"/>
    </source>
</evidence>
<dbReference type="GO" id="GO:0032263">
    <property type="term" value="P:GMP salvage"/>
    <property type="evidence" value="ECO:0007669"/>
    <property type="project" value="TreeGrafter"/>
</dbReference>
<dbReference type="RefSeq" id="WP_006842019.1">
    <property type="nucleotide sequence ID" value="NZ_CABTJG010000003.1"/>
</dbReference>
<dbReference type="EC" id="2.4.2.8" evidence="5 15"/>
<evidence type="ECO:0000256" key="7">
    <source>
        <dbReference type="ARBA" id="ARBA00022676"/>
    </source>
</evidence>
<dbReference type="PANTHER" id="PTHR43340:SF1">
    <property type="entry name" value="HYPOXANTHINE PHOSPHORIBOSYLTRANSFERASE"/>
    <property type="match status" value="1"/>
</dbReference>
<dbReference type="GO" id="GO:0005829">
    <property type="term" value="C:cytosol"/>
    <property type="evidence" value="ECO:0007669"/>
    <property type="project" value="TreeGrafter"/>
</dbReference>
<evidence type="ECO:0000256" key="9">
    <source>
        <dbReference type="ARBA" id="ARBA00022723"/>
    </source>
</evidence>
<dbReference type="GO" id="GO:0052657">
    <property type="term" value="F:guanine phosphoribosyltransferase activity"/>
    <property type="evidence" value="ECO:0007669"/>
    <property type="project" value="RHEA"/>
</dbReference>
<dbReference type="EMBL" id="FLUL01000001">
    <property type="protein sequence ID" value="SBW00797.1"/>
    <property type="molecule type" value="Genomic_DNA"/>
</dbReference>
<dbReference type="GO" id="GO:0032264">
    <property type="term" value="P:IMP salvage"/>
    <property type="evidence" value="ECO:0007669"/>
    <property type="project" value="UniProtKB-UniPathway"/>
</dbReference>
<keyword evidence="7 15" id="KW-0328">Glycosyltransferase</keyword>
<evidence type="ECO:0000256" key="8">
    <source>
        <dbReference type="ARBA" id="ARBA00022679"/>
    </source>
</evidence>
<proteinExistence type="inferred from homology"/>
<evidence type="ECO:0000256" key="3">
    <source>
        <dbReference type="ARBA" id="ARBA00004669"/>
    </source>
</evidence>
<dbReference type="AlphaFoldDB" id="A0A212JMZ3"/>
<dbReference type="InterPro" id="IPR005904">
    <property type="entry name" value="Hxn_phspho_trans"/>
</dbReference>
<dbReference type="UniPathway" id="UPA00591">
    <property type="reaction ID" value="UER00648"/>
</dbReference>
<protein>
    <recommendedName>
        <fullName evidence="5 15">Hypoxanthine phosphoribosyltransferase</fullName>
        <ecNumber evidence="5 15">2.4.2.8</ecNumber>
    </recommendedName>
</protein>
<comment type="catalytic activity">
    <reaction evidence="13">
        <text>GMP + diphosphate = guanine + 5-phospho-alpha-D-ribose 1-diphosphate</text>
        <dbReference type="Rhea" id="RHEA:25424"/>
        <dbReference type="ChEBI" id="CHEBI:16235"/>
        <dbReference type="ChEBI" id="CHEBI:33019"/>
        <dbReference type="ChEBI" id="CHEBI:58017"/>
        <dbReference type="ChEBI" id="CHEBI:58115"/>
        <dbReference type="EC" id="2.4.2.8"/>
    </reaction>
    <physiologicalReaction direction="right-to-left" evidence="13">
        <dbReference type="Rhea" id="RHEA:25426"/>
    </physiologicalReaction>
</comment>
<reference evidence="17" key="1">
    <citation type="submission" date="2016-04" db="EMBL/GenBank/DDBJ databases">
        <authorList>
            <person name="Evans L.H."/>
            <person name="Alamgir A."/>
            <person name="Owens N."/>
            <person name="Weber N.D."/>
            <person name="Virtaneva K."/>
            <person name="Barbian K."/>
            <person name="Babar A."/>
            <person name="Rosenke K."/>
        </authorList>
    </citation>
    <scope>NUCLEOTIDE SEQUENCE</scope>
    <source>
        <strain evidence="17">86-2</strain>
    </source>
</reference>
<dbReference type="InterPro" id="IPR050408">
    <property type="entry name" value="HGPRT"/>
</dbReference>
<dbReference type="NCBIfam" id="TIGR01203">
    <property type="entry name" value="HGPRTase"/>
    <property type="match status" value="1"/>
</dbReference>
<dbReference type="Gene3D" id="3.40.50.2020">
    <property type="match status" value="1"/>
</dbReference>
<dbReference type="GO" id="GO:0046100">
    <property type="term" value="P:hypoxanthine metabolic process"/>
    <property type="evidence" value="ECO:0007669"/>
    <property type="project" value="TreeGrafter"/>
</dbReference>
<dbReference type="SUPFAM" id="SSF53271">
    <property type="entry name" value="PRTase-like"/>
    <property type="match status" value="1"/>
</dbReference>
<dbReference type="GeneID" id="78081330"/>
<dbReference type="InterPro" id="IPR029057">
    <property type="entry name" value="PRTase-like"/>
</dbReference>
<evidence type="ECO:0000256" key="10">
    <source>
        <dbReference type="ARBA" id="ARBA00022726"/>
    </source>
</evidence>
<dbReference type="GO" id="GO:0000287">
    <property type="term" value="F:magnesium ion binding"/>
    <property type="evidence" value="ECO:0007669"/>
    <property type="project" value="TreeGrafter"/>
</dbReference>
<evidence type="ECO:0000256" key="5">
    <source>
        <dbReference type="ARBA" id="ARBA00011895"/>
    </source>
</evidence>
<comment type="similarity">
    <text evidence="4 15">Belongs to the purine/pyrimidine phosphoribosyltransferase family.</text>
</comment>
<gene>
    <name evidence="17" type="ORF">KL86DYS2_11915</name>
</gene>
<keyword evidence="6 15" id="KW-0963">Cytoplasm</keyword>
<evidence type="ECO:0000256" key="2">
    <source>
        <dbReference type="ARBA" id="ARBA00004496"/>
    </source>
</evidence>
<dbReference type="GO" id="GO:0004422">
    <property type="term" value="F:hypoxanthine phosphoribosyltransferase activity"/>
    <property type="evidence" value="ECO:0007669"/>
    <property type="project" value="InterPro"/>
</dbReference>
<dbReference type="GO" id="GO:0006166">
    <property type="term" value="P:purine ribonucleoside salvage"/>
    <property type="evidence" value="ECO:0007669"/>
    <property type="project" value="UniProtKB-KW"/>
</dbReference>
<dbReference type="InterPro" id="IPR000836">
    <property type="entry name" value="PRTase_dom"/>
</dbReference>
<evidence type="ECO:0000256" key="14">
    <source>
        <dbReference type="ARBA" id="ARBA00049402"/>
    </source>
</evidence>
<evidence type="ECO:0000256" key="12">
    <source>
        <dbReference type="ARBA" id="ARBA00022842"/>
    </source>
</evidence>
<name>A0A212JMZ3_9BACT</name>
<dbReference type="GO" id="GO:0006178">
    <property type="term" value="P:guanine salvage"/>
    <property type="evidence" value="ECO:0007669"/>
    <property type="project" value="TreeGrafter"/>
</dbReference>
<comment type="subcellular location">
    <subcellularLocation>
        <location evidence="2 15">Cytoplasm</location>
    </subcellularLocation>
</comment>
<dbReference type="PANTHER" id="PTHR43340">
    <property type="entry name" value="HYPOXANTHINE-GUANINE PHOSPHORIBOSYLTRANSFERASE"/>
    <property type="match status" value="1"/>
</dbReference>
<feature type="domain" description="Phosphoribosyltransferase" evidence="16">
    <location>
        <begin position="17"/>
        <end position="163"/>
    </location>
</feature>
<evidence type="ECO:0000259" key="16">
    <source>
        <dbReference type="Pfam" id="PF00156"/>
    </source>
</evidence>
<dbReference type="Pfam" id="PF00156">
    <property type="entry name" value="Pribosyltran"/>
    <property type="match status" value="1"/>
</dbReference>
<keyword evidence="8 15" id="KW-0808">Transferase</keyword>
<keyword evidence="12 15" id="KW-0460">Magnesium</keyword>